<dbReference type="Proteomes" id="UP001059209">
    <property type="component" value="Chromosome"/>
</dbReference>
<keyword evidence="1 3" id="KW-0808">Transferase</keyword>
<organism evidence="3 4">
    <name type="scientific">Maribacter litopenaei</name>
    <dbReference type="NCBI Taxonomy" id="2976127"/>
    <lineage>
        <taxon>Bacteria</taxon>
        <taxon>Pseudomonadati</taxon>
        <taxon>Bacteroidota</taxon>
        <taxon>Flavobacteriia</taxon>
        <taxon>Flavobacteriales</taxon>
        <taxon>Flavobacteriaceae</taxon>
        <taxon>Maribacter</taxon>
    </lineage>
</organism>
<gene>
    <name evidence="3" type="ORF">NYZ99_07145</name>
</gene>
<evidence type="ECO:0000256" key="1">
    <source>
        <dbReference type="ARBA" id="ARBA00022679"/>
    </source>
</evidence>
<protein>
    <submittedName>
        <fullName evidence="3">4'-phosphopantetheinyl transferase superfamily protein</fullName>
    </submittedName>
</protein>
<name>A0ABY5YB63_9FLAO</name>
<evidence type="ECO:0000313" key="3">
    <source>
        <dbReference type="EMBL" id="UWX56076.1"/>
    </source>
</evidence>
<keyword evidence="4" id="KW-1185">Reference proteome</keyword>
<proteinExistence type="predicted"/>
<sequence>MISSNKTLTFYKFSTRKEAILKAIGKGINVDLKSITVTDGEHLVPTNILSQKSQFVILSFEVDEHHVGAMAFEGVYDNSAEHMPFSQLPRL</sequence>
<feature type="domain" description="4'-phosphopantetheinyl transferase" evidence="2">
    <location>
        <begin position="9"/>
        <end position="65"/>
    </location>
</feature>
<dbReference type="RefSeq" id="WP_260574607.1">
    <property type="nucleotide sequence ID" value="NZ_CP104205.1"/>
</dbReference>
<reference evidence="3" key="1">
    <citation type="submission" date="2022-09" db="EMBL/GenBank/DDBJ databases">
        <title>Maribacter litopenaei sp. nov., isolated from the intestinal tract of the Pacific White Shrimp, Litopenaeus vannamei.</title>
        <authorList>
            <person name="Kim S.Y."/>
            <person name="Hwang C.Y."/>
        </authorList>
    </citation>
    <scope>NUCLEOTIDE SEQUENCE</scope>
    <source>
        <strain evidence="3">HL-LV01</strain>
    </source>
</reference>
<evidence type="ECO:0000259" key="2">
    <source>
        <dbReference type="Pfam" id="PF01648"/>
    </source>
</evidence>
<dbReference type="InterPro" id="IPR037143">
    <property type="entry name" value="4-PPantetheinyl_Trfase_dom_sf"/>
</dbReference>
<dbReference type="InterPro" id="IPR008278">
    <property type="entry name" value="4-PPantetheinyl_Trfase_dom"/>
</dbReference>
<dbReference type="SUPFAM" id="SSF56214">
    <property type="entry name" value="4'-phosphopantetheinyl transferase"/>
    <property type="match status" value="1"/>
</dbReference>
<dbReference type="Gene3D" id="3.90.470.20">
    <property type="entry name" value="4'-phosphopantetheinyl transferase domain"/>
    <property type="match status" value="1"/>
</dbReference>
<accession>A0ABY5YB63</accession>
<dbReference type="EMBL" id="CP104205">
    <property type="protein sequence ID" value="UWX56076.1"/>
    <property type="molecule type" value="Genomic_DNA"/>
</dbReference>
<dbReference type="GO" id="GO:0016740">
    <property type="term" value="F:transferase activity"/>
    <property type="evidence" value="ECO:0007669"/>
    <property type="project" value="UniProtKB-KW"/>
</dbReference>
<evidence type="ECO:0000313" key="4">
    <source>
        <dbReference type="Proteomes" id="UP001059209"/>
    </source>
</evidence>
<dbReference type="Pfam" id="PF01648">
    <property type="entry name" value="ACPS"/>
    <property type="match status" value="1"/>
</dbReference>